<proteinExistence type="predicted"/>
<dbReference type="PRINTS" id="PR00364">
    <property type="entry name" value="DISEASERSIST"/>
</dbReference>
<dbReference type="InterPro" id="IPR035897">
    <property type="entry name" value="Toll_tir_struct_dom_sf"/>
</dbReference>
<dbReference type="SUPFAM" id="SSF52058">
    <property type="entry name" value="L domain-like"/>
    <property type="match status" value="4"/>
</dbReference>
<organism evidence="5 6">
    <name type="scientific">Punica granatum</name>
    <name type="common">Pomegranate</name>
    <dbReference type="NCBI Taxonomy" id="22663"/>
    <lineage>
        <taxon>Eukaryota</taxon>
        <taxon>Viridiplantae</taxon>
        <taxon>Streptophyta</taxon>
        <taxon>Embryophyta</taxon>
        <taxon>Tracheophyta</taxon>
        <taxon>Spermatophyta</taxon>
        <taxon>Magnoliopsida</taxon>
        <taxon>eudicotyledons</taxon>
        <taxon>Gunneridae</taxon>
        <taxon>Pentapetalae</taxon>
        <taxon>rosids</taxon>
        <taxon>malvids</taxon>
        <taxon>Myrtales</taxon>
        <taxon>Lythraceae</taxon>
        <taxon>Punica</taxon>
    </lineage>
</organism>
<evidence type="ECO:0000313" key="6">
    <source>
        <dbReference type="Proteomes" id="UP000233551"/>
    </source>
</evidence>
<dbReference type="Pfam" id="PF00931">
    <property type="entry name" value="NB-ARC"/>
    <property type="match status" value="1"/>
</dbReference>
<evidence type="ECO:0000256" key="1">
    <source>
        <dbReference type="ARBA" id="ARBA00022614"/>
    </source>
</evidence>
<dbReference type="InterPro" id="IPR000157">
    <property type="entry name" value="TIR_dom"/>
</dbReference>
<dbReference type="Gene3D" id="1.10.8.430">
    <property type="entry name" value="Helical domain of apoptotic protease-activating factors"/>
    <property type="match status" value="1"/>
</dbReference>
<dbReference type="PROSITE" id="PS51450">
    <property type="entry name" value="LRR"/>
    <property type="match status" value="1"/>
</dbReference>
<keyword evidence="1" id="KW-0433">Leucine-rich repeat</keyword>
<dbReference type="PANTHER" id="PTHR11017">
    <property type="entry name" value="LEUCINE-RICH REPEAT-CONTAINING PROTEIN"/>
    <property type="match status" value="1"/>
</dbReference>
<dbReference type="Gene3D" id="3.40.50.300">
    <property type="entry name" value="P-loop containing nucleotide triphosphate hydrolases"/>
    <property type="match status" value="1"/>
</dbReference>
<dbReference type="SUPFAM" id="SSF52540">
    <property type="entry name" value="P-loop containing nucleoside triphosphate hydrolases"/>
    <property type="match status" value="1"/>
</dbReference>
<dbReference type="GO" id="GO:0006952">
    <property type="term" value="P:defense response"/>
    <property type="evidence" value="ECO:0007669"/>
    <property type="project" value="UniProtKB-KW"/>
</dbReference>
<name>A0A2I0IZ24_PUNGR</name>
<evidence type="ECO:0000256" key="3">
    <source>
        <dbReference type="ARBA" id="ARBA00022821"/>
    </source>
</evidence>
<dbReference type="SMART" id="SM00255">
    <property type="entry name" value="TIR"/>
    <property type="match status" value="1"/>
</dbReference>
<dbReference type="STRING" id="22663.A0A2I0IZ24"/>
<dbReference type="InterPro" id="IPR003591">
    <property type="entry name" value="Leu-rich_rpt_typical-subtyp"/>
</dbReference>
<comment type="caution">
    <text evidence="5">The sequence shown here is derived from an EMBL/GenBank/DDBJ whole genome shotgun (WGS) entry which is preliminary data.</text>
</comment>
<dbReference type="InterPro" id="IPR058192">
    <property type="entry name" value="WHD_ROQ1-like"/>
</dbReference>
<dbReference type="InterPro" id="IPR027417">
    <property type="entry name" value="P-loop_NTPase"/>
</dbReference>
<keyword evidence="3" id="KW-0611">Plant defense</keyword>
<feature type="domain" description="TIR" evidence="4">
    <location>
        <begin position="22"/>
        <end position="163"/>
    </location>
</feature>
<dbReference type="SUPFAM" id="SSF52200">
    <property type="entry name" value="Toll/Interleukin receptor TIR domain"/>
    <property type="match status" value="1"/>
</dbReference>
<evidence type="ECO:0000313" key="5">
    <source>
        <dbReference type="EMBL" id="PKI49234.1"/>
    </source>
</evidence>
<dbReference type="EMBL" id="PGOL01002259">
    <property type="protein sequence ID" value="PKI49234.1"/>
    <property type="molecule type" value="Genomic_DNA"/>
</dbReference>
<dbReference type="GO" id="GO:0007165">
    <property type="term" value="P:signal transduction"/>
    <property type="evidence" value="ECO:0007669"/>
    <property type="project" value="InterPro"/>
</dbReference>
<dbReference type="Pfam" id="PF23282">
    <property type="entry name" value="WHD_ROQ1"/>
    <property type="match status" value="1"/>
</dbReference>
<gene>
    <name evidence="5" type="ORF">CRG98_030383</name>
</gene>
<protein>
    <recommendedName>
        <fullName evidence="4">TIR domain-containing protein</fullName>
    </recommendedName>
</protein>
<dbReference type="Pfam" id="PF01582">
    <property type="entry name" value="TIR"/>
    <property type="match status" value="1"/>
</dbReference>
<dbReference type="InterPro" id="IPR044974">
    <property type="entry name" value="Disease_R_plants"/>
</dbReference>
<dbReference type="PROSITE" id="PS50104">
    <property type="entry name" value="TIR"/>
    <property type="match status" value="1"/>
</dbReference>
<keyword evidence="6" id="KW-1185">Reference proteome</keyword>
<keyword evidence="2" id="KW-0677">Repeat</keyword>
<reference evidence="5 6" key="1">
    <citation type="submission" date="2017-11" db="EMBL/GenBank/DDBJ databases">
        <title>De-novo sequencing of pomegranate (Punica granatum L.) genome.</title>
        <authorList>
            <person name="Akparov Z."/>
            <person name="Amiraslanov A."/>
            <person name="Hajiyeva S."/>
            <person name="Abbasov M."/>
            <person name="Kaur K."/>
            <person name="Hamwieh A."/>
            <person name="Solovyev V."/>
            <person name="Salamov A."/>
            <person name="Braich B."/>
            <person name="Kosarev P."/>
            <person name="Mahmoud A."/>
            <person name="Hajiyev E."/>
            <person name="Babayeva S."/>
            <person name="Izzatullayeva V."/>
            <person name="Mammadov A."/>
            <person name="Mammadov A."/>
            <person name="Sharifova S."/>
            <person name="Ojaghi J."/>
            <person name="Eynullazada K."/>
            <person name="Bayramov B."/>
            <person name="Abdulazimova A."/>
            <person name="Shahmuradov I."/>
        </authorList>
    </citation>
    <scope>NUCLEOTIDE SEQUENCE [LARGE SCALE GENOMIC DNA]</scope>
    <source>
        <strain evidence="6">cv. AG2017</strain>
        <tissue evidence="5">Leaf</tissue>
    </source>
</reference>
<sequence>MADRRAPSSSSSSSSIPVPAGYEYEVFLSFRGPDTRTTFTDHLYHALNTAGVRVFRDDEELRKGEEIGPELLKAITQSKISIPIFSRGYARSKWCLKEAAQMIKCMEATKQTNHSSDTVEEWRTALSVLGNLKGWDLTVPNRYQGQSVQERVSEVWKQLNKPRLGVSDHLVGVDDHVDEVMDLLNMGTEDVRIVGICGMGGVGKTTIAKLVYNQLMDQFEHCSFLGNIREKSLPPNGMESLQRQLVLDILRHKHEEIANVDRGKGVLKDRLRYRKVLIVYDDVDRSEQLSNLLPDLHFCAPGSWILVTTRNISVLDESRGDQIYRVTELNQEDAFLLFCKHAFRQNFPIAEFADLSWQIAKATGGLPLAIEVLGSYLSSKLQEDIWREALDRLRKEQSVQDRLRISFDALNHDEREIFLDIACLYAGMDNRVLIHMFKACGFSPESALQDLCLRSLIKIGDDKEVWMHDQVKDLGREIVRQENYGEPEERSRLWRYEDAIEVLECGEGTSKVKAICVHHGLKEAETRFRGEAFEKLTRLLFLELGNSNFQEHFQGRLQRLKWLSWHGHTLLNIPSDLHLKNLVVLDLSKSAIRRDWIGWSSVQVLKKLEVVNLTGCQELTGTPHFFSFPPIRKLILDGCHALVAVHQSIGHLTSLESLSLKNCCSLEQLPEELGSLSSLAELVVDGTLVQEIPMSAGMASLKILSAKWCRSLTLIPASIECLKELQHLFLNHCGSLREIPSSIGELQSLEELNLSHTSVRHLPDSVGYLSKLRVLDISHSSVRSFPHSLWKLQKLEVLNASHCRRLAGAVPFELKCPTFLRVLGLGYTNVDELPLSIHGLSHLQTLDFKRCTKLRTLPELPFSLVNLKVTCPTPVTVLANLAGLVNLNQLEIVQCYNVTQIPQEIGALSQLKGLSIGDYPGLKLLPQLPSSLRGLQLSHLSSLVRLPNLSKLKKLSTFLLWDCRRIVKIPGLKKMISLKKLTVKSPLANLDGLGSLSALSYLWVEGWECKRLPNLSELKWIRDITVRSCDNLVEIQALSSLHTLRTLSIRDCKLLKELLLARCGRLGQGHIFEILELTGLTSLETLEVHGCDTIEMLRELSSLQKLKKLVLARCERLQISELTGLTSLETLKVHCCDAIEMLPELSSLQKLKELALAGCGRLGQIPELTGLTSLETLKVRGCGAIEMLPELSSCQKLKELVLVYCRGLGRIPELTRLTSLETLRVQSCNAIEMLPKLSSLQKLKNLELACCGQLGQILELTGLTSLETLVVQDCYAIEMLPELSSLQKLKKLALAGCERLGQIPELTGLTSLEMLEVHGCNAIEMLPELSSLQKLKKLALASCGRLGQIPELTGLRSLEILEIRKCVGIEMLPDLSSLRKLEQLSLANNERLGRIPELTGLASLKILDISGCGAIEMLPDISSLCKLDKLNLACCKRLRQIPELTGLALLKLLIIHGCEAIEILPEVSSRCEVIGGADRGRLQTY</sequence>
<dbReference type="InterPro" id="IPR055414">
    <property type="entry name" value="LRR_R13L4/SHOC2-like"/>
</dbReference>
<dbReference type="Proteomes" id="UP000233551">
    <property type="component" value="Unassembled WGS sequence"/>
</dbReference>
<evidence type="ECO:0000256" key="2">
    <source>
        <dbReference type="ARBA" id="ARBA00022737"/>
    </source>
</evidence>
<dbReference type="SMART" id="SM00369">
    <property type="entry name" value="LRR_TYP"/>
    <property type="match status" value="6"/>
</dbReference>
<dbReference type="InterPro" id="IPR032675">
    <property type="entry name" value="LRR_dom_sf"/>
</dbReference>
<dbReference type="GO" id="GO:0043531">
    <property type="term" value="F:ADP binding"/>
    <property type="evidence" value="ECO:0007669"/>
    <property type="project" value="InterPro"/>
</dbReference>
<dbReference type="InterPro" id="IPR002182">
    <property type="entry name" value="NB-ARC"/>
</dbReference>
<dbReference type="InterPro" id="IPR001611">
    <property type="entry name" value="Leu-rich_rpt"/>
</dbReference>
<evidence type="ECO:0000259" key="4">
    <source>
        <dbReference type="PROSITE" id="PS50104"/>
    </source>
</evidence>
<dbReference type="Gene3D" id="3.80.10.10">
    <property type="entry name" value="Ribonuclease Inhibitor"/>
    <property type="match status" value="5"/>
</dbReference>
<dbReference type="Gene3D" id="3.40.50.10140">
    <property type="entry name" value="Toll/interleukin-1 receptor homology (TIR) domain"/>
    <property type="match status" value="1"/>
</dbReference>
<dbReference type="GO" id="GO:0051707">
    <property type="term" value="P:response to other organism"/>
    <property type="evidence" value="ECO:0007669"/>
    <property type="project" value="UniProtKB-ARBA"/>
</dbReference>
<dbReference type="InterPro" id="IPR042197">
    <property type="entry name" value="Apaf_helical"/>
</dbReference>
<dbReference type="Pfam" id="PF23598">
    <property type="entry name" value="LRR_14"/>
    <property type="match status" value="2"/>
</dbReference>
<dbReference type="PANTHER" id="PTHR11017:SF570">
    <property type="entry name" value="DISEASE RESISTANCE PROTEIN (TIR-NBS CLASS)-RELATED"/>
    <property type="match status" value="1"/>
</dbReference>
<accession>A0A2I0IZ24</accession>